<gene>
    <name evidence="2" type="ORF">B0T19DRAFT_435075</name>
</gene>
<reference evidence="2" key="2">
    <citation type="submission" date="2023-06" db="EMBL/GenBank/DDBJ databases">
        <authorList>
            <consortium name="Lawrence Berkeley National Laboratory"/>
            <person name="Haridas S."/>
            <person name="Hensen N."/>
            <person name="Bonometti L."/>
            <person name="Westerberg I."/>
            <person name="Brannstrom I.O."/>
            <person name="Guillou S."/>
            <person name="Cros-Aarteil S."/>
            <person name="Calhoun S."/>
            <person name="Kuo A."/>
            <person name="Mondo S."/>
            <person name="Pangilinan J."/>
            <person name="Riley R."/>
            <person name="Labutti K."/>
            <person name="Andreopoulos B."/>
            <person name="Lipzen A."/>
            <person name="Chen C."/>
            <person name="Yanf M."/>
            <person name="Daum C."/>
            <person name="Ng V."/>
            <person name="Clum A."/>
            <person name="Steindorff A."/>
            <person name="Ohm R."/>
            <person name="Martin F."/>
            <person name="Silar P."/>
            <person name="Natvig D."/>
            <person name="Lalanne C."/>
            <person name="Gautier V."/>
            <person name="Ament-Velasquez S.L."/>
            <person name="Kruys A."/>
            <person name="Hutchinson M.I."/>
            <person name="Powell A.J."/>
            <person name="Barry K."/>
            <person name="Miller A.N."/>
            <person name="Grigoriev I.V."/>
            <person name="Debuchy R."/>
            <person name="Gladieux P."/>
            <person name="Thoren M.H."/>
            <person name="Johannesson H."/>
        </authorList>
    </citation>
    <scope>NUCLEOTIDE SEQUENCE</scope>
    <source>
        <strain evidence="2">SMH4131-1</strain>
    </source>
</reference>
<evidence type="ECO:0000313" key="3">
    <source>
        <dbReference type="Proteomes" id="UP001286456"/>
    </source>
</evidence>
<keyword evidence="3" id="KW-1185">Reference proteome</keyword>
<dbReference type="EMBL" id="JAUEPO010000007">
    <property type="protein sequence ID" value="KAK3317483.1"/>
    <property type="molecule type" value="Genomic_DNA"/>
</dbReference>
<feature type="chain" id="PRO_5041936465" description="Apple domain-containing protein" evidence="1">
    <location>
        <begin position="28"/>
        <end position="356"/>
    </location>
</feature>
<accession>A0AAE0I2Q2</accession>
<reference evidence="2" key="1">
    <citation type="journal article" date="2023" name="Mol. Phylogenet. Evol.">
        <title>Genome-scale phylogeny and comparative genomics of the fungal order Sordariales.</title>
        <authorList>
            <person name="Hensen N."/>
            <person name="Bonometti L."/>
            <person name="Westerberg I."/>
            <person name="Brannstrom I.O."/>
            <person name="Guillou S."/>
            <person name="Cros-Aarteil S."/>
            <person name="Calhoun S."/>
            <person name="Haridas S."/>
            <person name="Kuo A."/>
            <person name="Mondo S."/>
            <person name="Pangilinan J."/>
            <person name="Riley R."/>
            <person name="LaButti K."/>
            <person name="Andreopoulos B."/>
            <person name="Lipzen A."/>
            <person name="Chen C."/>
            <person name="Yan M."/>
            <person name="Daum C."/>
            <person name="Ng V."/>
            <person name="Clum A."/>
            <person name="Steindorff A."/>
            <person name="Ohm R.A."/>
            <person name="Martin F."/>
            <person name="Silar P."/>
            <person name="Natvig D.O."/>
            <person name="Lalanne C."/>
            <person name="Gautier V."/>
            <person name="Ament-Velasquez S.L."/>
            <person name="Kruys A."/>
            <person name="Hutchinson M.I."/>
            <person name="Powell A.J."/>
            <person name="Barry K."/>
            <person name="Miller A.N."/>
            <person name="Grigoriev I.V."/>
            <person name="Debuchy R."/>
            <person name="Gladieux P."/>
            <person name="Hiltunen Thoren M."/>
            <person name="Johannesson H."/>
        </authorList>
    </citation>
    <scope>NUCLEOTIDE SEQUENCE</scope>
    <source>
        <strain evidence="2">SMH4131-1</strain>
    </source>
</reference>
<evidence type="ECO:0008006" key="4">
    <source>
        <dbReference type="Google" id="ProtNLM"/>
    </source>
</evidence>
<sequence length="356" mass="37855">MTAFRFLQLSLSALGVITALHAPTASAQSWYSDSTSYTDSMTCTTSSDSTGVTPLPTSYDRHEETSYFSEPVATADETVYVTANTTTAYPVTSWAYVTLHPTVTLDKTTSTRWLTTTPTIATLTSTTVVCTNDVTPTSTATVYTGTYTAIPGQNTTLPAAYPTSVACTVTFTALIHVWPTVQGTGTITSTYTPSTAGETTSTTITYTWPTTVYRSTILVTAGNNDIAAATATVSTACEATPTVTYEARCAPSNLIAEMDGQGLDILDFNPRFSFGGWYNMSYGDPSLCCQLCADNTGCVASVYWAQSDACLLGYVGGDEKCPEAFTYHAPSYWQPRLANIFQVGSGCGTIRYVPGG</sequence>
<dbReference type="AlphaFoldDB" id="A0AAE0I2Q2"/>
<proteinExistence type="predicted"/>
<protein>
    <recommendedName>
        <fullName evidence="4">Apple domain-containing protein</fullName>
    </recommendedName>
</protein>
<evidence type="ECO:0000313" key="2">
    <source>
        <dbReference type="EMBL" id="KAK3317483.1"/>
    </source>
</evidence>
<comment type="caution">
    <text evidence="2">The sequence shown here is derived from an EMBL/GenBank/DDBJ whole genome shotgun (WGS) entry which is preliminary data.</text>
</comment>
<keyword evidence="1" id="KW-0732">Signal</keyword>
<name>A0AAE0I2Q2_9PEZI</name>
<evidence type="ECO:0000256" key="1">
    <source>
        <dbReference type="SAM" id="SignalP"/>
    </source>
</evidence>
<dbReference type="Proteomes" id="UP001286456">
    <property type="component" value="Unassembled WGS sequence"/>
</dbReference>
<organism evidence="2 3">
    <name type="scientific">Cercophora scortea</name>
    <dbReference type="NCBI Taxonomy" id="314031"/>
    <lineage>
        <taxon>Eukaryota</taxon>
        <taxon>Fungi</taxon>
        <taxon>Dikarya</taxon>
        <taxon>Ascomycota</taxon>
        <taxon>Pezizomycotina</taxon>
        <taxon>Sordariomycetes</taxon>
        <taxon>Sordariomycetidae</taxon>
        <taxon>Sordariales</taxon>
        <taxon>Lasiosphaeriaceae</taxon>
        <taxon>Cercophora</taxon>
    </lineage>
</organism>
<feature type="signal peptide" evidence="1">
    <location>
        <begin position="1"/>
        <end position="27"/>
    </location>
</feature>